<protein>
    <submittedName>
        <fullName evidence="2">Uncharacterized protein</fullName>
    </submittedName>
</protein>
<sequence>MLSSGGGGTKGAKARLISASWRSRCPARLPTVPQGAGCLSARRGYCTLLYAYNSYPRERRGCGSPWLRDTFPTRHSEHSQSRSYLQNPQRVPPSNTKPLGTAPYRRSADSFQLPTATGGTPRVTTSRSLHRWREAGPLSSLVPGSTVTLNRWTGGEERGGRSTEFKIEESSVRISSQRTVTDKTPKPPTFSQAVADVGVPGQQGVPAAEAQHQGVSQTEDGEGVGDPVVAGPRLHATDPLEGAQGITPRRVFLRALIGCNPSLVALVPPGGSARMLTATRGALRGARPTPQ</sequence>
<gene>
    <name evidence="2" type="ORF">EYF80_047733</name>
</gene>
<feature type="region of interest" description="Disordered" evidence="1">
    <location>
        <begin position="205"/>
        <end position="227"/>
    </location>
</feature>
<feature type="region of interest" description="Disordered" evidence="1">
    <location>
        <begin position="169"/>
        <end position="188"/>
    </location>
</feature>
<accession>A0A4Z2FLS3</accession>
<dbReference type="EMBL" id="SRLO01001060">
    <property type="protein sequence ID" value="TNN42088.1"/>
    <property type="molecule type" value="Genomic_DNA"/>
</dbReference>
<name>A0A4Z2FLS3_9TELE</name>
<reference evidence="2 3" key="1">
    <citation type="submission" date="2019-03" db="EMBL/GenBank/DDBJ databases">
        <title>First draft genome of Liparis tanakae, snailfish: a comprehensive survey of snailfish specific genes.</title>
        <authorList>
            <person name="Kim W."/>
            <person name="Song I."/>
            <person name="Jeong J.-H."/>
            <person name="Kim D."/>
            <person name="Kim S."/>
            <person name="Ryu S."/>
            <person name="Song J.Y."/>
            <person name="Lee S.K."/>
        </authorList>
    </citation>
    <scope>NUCLEOTIDE SEQUENCE [LARGE SCALE GENOMIC DNA]</scope>
    <source>
        <tissue evidence="2">Muscle</tissue>
    </source>
</reference>
<evidence type="ECO:0000256" key="1">
    <source>
        <dbReference type="SAM" id="MobiDB-lite"/>
    </source>
</evidence>
<feature type="compositionally biased region" description="Polar residues" evidence="1">
    <location>
        <begin position="81"/>
        <end position="98"/>
    </location>
</feature>
<proteinExistence type="predicted"/>
<evidence type="ECO:0000313" key="3">
    <source>
        <dbReference type="Proteomes" id="UP000314294"/>
    </source>
</evidence>
<evidence type="ECO:0000313" key="2">
    <source>
        <dbReference type="EMBL" id="TNN42088.1"/>
    </source>
</evidence>
<comment type="caution">
    <text evidence="2">The sequence shown here is derived from an EMBL/GenBank/DDBJ whole genome shotgun (WGS) entry which is preliminary data.</text>
</comment>
<organism evidence="2 3">
    <name type="scientific">Liparis tanakae</name>
    <name type="common">Tanaka's snailfish</name>
    <dbReference type="NCBI Taxonomy" id="230148"/>
    <lineage>
        <taxon>Eukaryota</taxon>
        <taxon>Metazoa</taxon>
        <taxon>Chordata</taxon>
        <taxon>Craniata</taxon>
        <taxon>Vertebrata</taxon>
        <taxon>Euteleostomi</taxon>
        <taxon>Actinopterygii</taxon>
        <taxon>Neopterygii</taxon>
        <taxon>Teleostei</taxon>
        <taxon>Neoteleostei</taxon>
        <taxon>Acanthomorphata</taxon>
        <taxon>Eupercaria</taxon>
        <taxon>Perciformes</taxon>
        <taxon>Cottioidei</taxon>
        <taxon>Cottales</taxon>
        <taxon>Liparidae</taxon>
        <taxon>Liparis</taxon>
    </lineage>
</organism>
<dbReference type="Proteomes" id="UP000314294">
    <property type="component" value="Unassembled WGS sequence"/>
</dbReference>
<keyword evidence="3" id="KW-1185">Reference proteome</keyword>
<dbReference type="AlphaFoldDB" id="A0A4Z2FLS3"/>
<feature type="region of interest" description="Disordered" evidence="1">
    <location>
        <begin position="73"/>
        <end position="104"/>
    </location>
</feature>